<evidence type="ECO:0000313" key="3">
    <source>
        <dbReference type="EMBL" id="ETB63150.1"/>
    </source>
</evidence>
<evidence type="ECO:0000313" key="4">
    <source>
        <dbReference type="Proteomes" id="UP000018538"/>
    </source>
</evidence>
<proteinExistence type="predicted"/>
<protein>
    <submittedName>
        <fullName evidence="3">Uncharacterized protein</fullName>
    </submittedName>
</protein>
<sequence length="492" mass="58163">MKNKQKGKAKKLINLSVLEDKINILNYMKNDFEKILKKEDDVFSTTSTKHANIEEKTYEQKENIDLILEELIISCEEKRRVLNNYIDVVNDINQKNNDILEKEKKEMEELVLEKNKQIFFIEQKIELTKKYYKEVNYAIIDVFNHLNLFLKNKMNLDLNIETFNKTKIMQIDEGSPNTTIDIARENENTCDIPEKHNKQNESTNDYAQKLYNSIDEYNKQISKIKLFLNENEYIKKSKFLSDENQTHTNTLKAITENIDVNKSNYDDMDKNGNVLNDTMEIYNIISNDDDNLVISQNTCSNDEKKIYDDHKIKNININYNSTMDDDDTKSENISEDTEEEMDLEEFNSEVFEETSEVEENDELSEDSEIEDEGEQLSNYSEYITDSENIAEKYKTNSESEHSSFYRHTKEDSDSSDEDKKINNCEYIDYKENNYYKKNSIISIINNEEIITKTFTSEPYKKIISDGMNNIIKDLNKIDYNYISYFKNKLKND</sequence>
<dbReference type="EMBL" id="KI635730">
    <property type="protein sequence ID" value="ETB63149.1"/>
    <property type="molecule type" value="Genomic_DNA"/>
</dbReference>
<gene>
    <name evidence="3" type="ORF">YYC_00732</name>
</gene>
<dbReference type="AlphaFoldDB" id="V7PVJ0"/>
<evidence type="ECO:0000256" key="2">
    <source>
        <dbReference type="SAM" id="MobiDB-lite"/>
    </source>
</evidence>
<feature type="compositionally biased region" description="Acidic residues" evidence="2">
    <location>
        <begin position="350"/>
        <end position="374"/>
    </location>
</feature>
<organism evidence="3 4">
    <name type="scientific">Plasmodium yoelii 17X</name>
    <dbReference type="NCBI Taxonomy" id="1323249"/>
    <lineage>
        <taxon>Eukaryota</taxon>
        <taxon>Sar</taxon>
        <taxon>Alveolata</taxon>
        <taxon>Apicomplexa</taxon>
        <taxon>Aconoidasida</taxon>
        <taxon>Haemosporida</taxon>
        <taxon>Plasmodiidae</taxon>
        <taxon>Plasmodium</taxon>
        <taxon>Plasmodium (Vinckeia)</taxon>
    </lineage>
</organism>
<feature type="region of interest" description="Disordered" evidence="2">
    <location>
        <begin position="350"/>
        <end position="380"/>
    </location>
</feature>
<dbReference type="Proteomes" id="UP000018538">
    <property type="component" value="Unassembled WGS sequence"/>
</dbReference>
<feature type="coiled-coil region" evidence="1">
    <location>
        <begin position="90"/>
        <end position="117"/>
    </location>
</feature>
<name>V7PVJ0_PLAYE</name>
<keyword evidence="1" id="KW-0175">Coiled coil</keyword>
<dbReference type="EMBL" id="KI635730">
    <property type="protein sequence ID" value="ETB63148.1"/>
    <property type="molecule type" value="Genomic_DNA"/>
</dbReference>
<reference evidence="3 4" key="1">
    <citation type="submission" date="2013-11" db="EMBL/GenBank/DDBJ databases">
        <title>The Genome Sequence of Plasmodium yoelii 17X.</title>
        <authorList>
            <consortium name="The Broad Institute Genomics Platform"/>
            <consortium name="The Broad Institute Genome Sequencing Center for Infectious Disease"/>
            <person name="Neafsey D."/>
            <person name="Adams J."/>
            <person name="Walker B."/>
            <person name="Young S.K."/>
            <person name="Zeng Q."/>
            <person name="Gargeya S."/>
            <person name="Fitzgerald M."/>
            <person name="Haas B."/>
            <person name="Abouelleil A."/>
            <person name="Alvarado L."/>
            <person name="Chapman S.B."/>
            <person name="Gainer-Dewar J."/>
            <person name="Goldberg J."/>
            <person name="Griggs A."/>
            <person name="Gujja S."/>
            <person name="Hansen M."/>
            <person name="Howarth C."/>
            <person name="Imamovic A."/>
            <person name="Ireland A."/>
            <person name="Larimer J."/>
            <person name="McCowan C."/>
            <person name="Murphy C."/>
            <person name="Pearson M."/>
            <person name="Poon T.W."/>
            <person name="Priest M."/>
            <person name="Roberts A."/>
            <person name="Saif S."/>
            <person name="Shea T."/>
            <person name="Sykes S."/>
            <person name="Wortman J."/>
            <person name="Nusbaum C."/>
            <person name="Birren B."/>
        </authorList>
    </citation>
    <scope>NUCLEOTIDE SEQUENCE [LARGE SCALE GENOMIC DNA]</scope>
    <source>
        <strain evidence="3 4">17X</strain>
    </source>
</reference>
<keyword evidence="4" id="KW-1185">Reference proteome</keyword>
<accession>V7PVJ0</accession>
<evidence type="ECO:0000256" key="1">
    <source>
        <dbReference type="SAM" id="Coils"/>
    </source>
</evidence>
<dbReference type="OrthoDB" id="372258at2759"/>
<dbReference type="EMBL" id="KI635730">
    <property type="protein sequence ID" value="ETB63150.1"/>
    <property type="molecule type" value="Genomic_DNA"/>
</dbReference>
<feature type="region of interest" description="Disordered" evidence="2">
    <location>
        <begin position="394"/>
        <end position="419"/>
    </location>
</feature>